<dbReference type="InterPro" id="IPR048846">
    <property type="entry name" value="PaaX-like_central"/>
</dbReference>
<feature type="domain" description="Transcriptional repressor PaaX-like C-terminal" evidence="2">
    <location>
        <begin position="190"/>
        <end position="276"/>
    </location>
</feature>
<dbReference type="InterPro" id="IPR036388">
    <property type="entry name" value="WH-like_DNA-bd_sf"/>
</dbReference>
<dbReference type="EMBL" id="SGWX01000001">
    <property type="protein sequence ID" value="RZS60788.1"/>
    <property type="molecule type" value="Genomic_DNA"/>
</dbReference>
<name>A0A4Q7M2T9_9MICO</name>
<dbReference type="RefSeq" id="WP_207216476.1">
    <property type="nucleotide sequence ID" value="NZ_SGWX01000001.1"/>
</dbReference>
<reference evidence="4 5" key="1">
    <citation type="submission" date="2019-02" db="EMBL/GenBank/DDBJ databases">
        <title>Sequencing the genomes of 1000 actinobacteria strains.</title>
        <authorList>
            <person name="Klenk H.-P."/>
        </authorList>
    </citation>
    <scope>NUCLEOTIDE SEQUENCE [LARGE SCALE GENOMIC DNA]</scope>
    <source>
        <strain evidence="4 5">DSM 16932</strain>
    </source>
</reference>
<feature type="domain" description="Transcriptional repressor PaaX-like N-terminal" evidence="1">
    <location>
        <begin position="19"/>
        <end position="84"/>
    </location>
</feature>
<comment type="caution">
    <text evidence="4">The sequence shown here is derived from an EMBL/GenBank/DDBJ whole genome shotgun (WGS) entry which is preliminary data.</text>
</comment>
<organism evidence="4 5">
    <name type="scientific">Xylanimonas ulmi</name>
    <dbReference type="NCBI Taxonomy" id="228973"/>
    <lineage>
        <taxon>Bacteria</taxon>
        <taxon>Bacillati</taxon>
        <taxon>Actinomycetota</taxon>
        <taxon>Actinomycetes</taxon>
        <taxon>Micrococcales</taxon>
        <taxon>Promicromonosporaceae</taxon>
        <taxon>Xylanimonas</taxon>
    </lineage>
</organism>
<evidence type="ECO:0000259" key="3">
    <source>
        <dbReference type="Pfam" id="PF20803"/>
    </source>
</evidence>
<evidence type="ECO:0000313" key="4">
    <source>
        <dbReference type="EMBL" id="RZS60788.1"/>
    </source>
</evidence>
<dbReference type="InterPro" id="IPR012906">
    <property type="entry name" value="PaaX-like_N"/>
</dbReference>
<keyword evidence="5" id="KW-1185">Reference proteome</keyword>
<dbReference type="Proteomes" id="UP000293852">
    <property type="component" value="Unassembled WGS sequence"/>
</dbReference>
<dbReference type="Gene3D" id="1.20.58.1460">
    <property type="match status" value="1"/>
</dbReference>
<feature type="domain" description="Transcriptional repressor PaaX-like central Cas2-like" evidence="3">
    <location>
        <begin position="107"/>
        <end position="186"/>
    </location>
</feature>
<sequence>MTTVETLDPSASALAVRQSRSTVVTYLGAVVRPLGAWTPVAAAVELLALCGLDDPGVRTAIHRLKRKGWLTPQTRGGVRGYSLTKLAEATLAAGDSVIWDAPTAPALEDGWCVVNFSVPESRRAQRHQLRSHLAAQGFGNIGTAMWIAPARRRAAAARAISDLGLDEFATIFTGDYHGPQDLRDLVYASWDLASIAQGYRGFLDHYEALADLVESETPHGAPAFTSYLEAIDAWRRLPFADPGLPTEVLAPDWPGPGAARVFQRLVTALEPPALSHAGLFWPQA</sequence>
<dbReference type="Pfam" id="PF08223">
    <property type="entry name" value="PaaX_C"/>
    <property type="match status" value="1"/>
</dbReference>
<dbReference type="Pfam" id="PF20803">
    <property type="entry name" value="PaaX_M"/>
    <property type="match status" value="1"/>
</dbReference>
<dbReference type="Gene3D" id="3.30.70.2650">
    <property type="match status" value="1"/>
</dbReference>
<protein>
    <submittedName>
        <fullName evidence="4">PaaX family transcriptional regulator</fullName>
    </submittedName>
</protein>
<dbReference type="InterPro" id="IPR013225">
    <property type="entry name" value="PaaX_C"/>
</dbReference>
<evidence type="ECO:0000313" key="5">
    <source>
        <dbReference type="Proteomes" id="UP000293852"/>
    </source>
</evidence>
<dbReference type="AlphaFoldDB" id="A0A4Q7M2T9"/>
<dbReference type="InterPro" id="IPR011965">
    <property type="entry name" value="PaaX_trns_reg"/>
</dbReference>
<dbReference type="Pfam" id="PF07848">
    <property type="entry name" value="PaaX"/>
    <property type="match status" value="1"/>
</dbReference>
<dbReference type="PIRSF" id="PIRSF020623">
    <property type="entry name" value="PaaX"/>
    <property type="match status" value="1"/>
</dbReference>
<accession>A0A4Q7M2T9</accession>
<proteinExistence type="predicted"/>
<dbReference type="PANTHER" id="PTHR30319:SF1">
    <property type="entry name" value="TRANSCRIPTIONAL REPRESSOR PAAX"/>
    <property type="match status" value="1"/>
</dbReference>
<evidence type="ECO:0000259" key="2">
    <source>
        <dbReference type="Pfam" id="PF08223"/>
    </source>
</evidence>
<dbReference type="Gene3D" id="1.10.10.10">
    <property type="entry name" value="Winged helix-like DNA-binding domain superfamily/Winged helix DNA-binding domain"/>
    <property type="match status" value="1"/>
</dbReference>
<dbReference type="PANTHER" id="PTHR30319">
    <property type="entry name" value="PHENYLACETIC ACID REGULATOR-RELATED TRANSCRIPTIONAL REPRESSOR"/>
    <property type="match status" value="1"/>
</dbReference>
<dbReference type="GO" id="GO:0006351">
    <property type="term" value="P:DNA-templated transcription"/>
    <property type="evidence" value="ECO:0007669"/>
    <property type="project" value="InterPro"/>
</dbReference>
<gene>
    <name evidence="4" type="ORF">EV386_1068</name>
</gene>
<evidence type="ECO:0000259" key="1">
    <source>
        <dbReference type="Pfam" id="PF07848"/>
    </source>
</evidence>